<gene>
    <name evidence="10" type="ORF">CIPAW_03G076500</name>
</gene>
<reference evidence="10" key="1">
    <citation type="submission" date="2020-12" db="EMBL/GenBank/DDBJ databases">
        <title>WGS assembly of Carya illinoinensis cv. Pawnee.</title>
        <authorList>
            <person name="Platts A."/>
            <person name="Shu S."/>
            <person name="Wright S."/>
            <person name="Barry K."/>
            <person name="Edger P."/>
            <person name="Pires J.C."/>
            <person name="Schmutz J."/>
        </authorList>
    </citation>
    <scope>NUCLEOTIDE SEQUENCE</scope>
    <source>
        <tissue evidence="10">Leaf</tissue>
    </source>
</reference>
<dbReference type="PANTHER" id="PTHR12802">
    <property type="entry name" value="SWI/SNF COMPLEX-RELATED"/>
    <property type="match status" value="1"/>
</dbReference>
<dbReference type="CDD" id="cd00167">
    <property type="entry name" value="SANT"/>
    <property type="match status" value="1"/>
</dbReference>
<dbReference type="EMBL" id="CM031811">
    <property type="protein sequence ID" value="KAG6660028.1"/>
    <property type="molecule type" value="Genomic_DNA"/>
</dbReference>
<dbReference type="FunFam" id="1.10.10.60:FF:000023">
    <property type="entry name" value="protein REVEILLE 6 isoform X1"/>
    <property type="match status" value="1"/>
</dbReference>
<evidence type="ECO:0000256" key="6">
    <source>
        <dbReference type="SAM" id="MobiDB-lite"/>
    </source>
</evidence>
<name>A0A8T1QY38_CARIL</name>
<keyword evidence="4" id="KW-0804">Transcription</keyword>
<feature type="compositionally biased region" description="Polar residues" evidence="6">
    <location>
        <begin position="192"/>
        <end position="201"/>
    </location>
</feature>
<sequence length="498" mass="54979">MAIQDQSVGTRSRSVLQGSNEVSLSSGLHSVTGAQLRDRFSSGNDYATKVRKPYTITKQRERWSEEEHKKFLDALKMYGRAWRRIEEHVGTKTAVQIRSHAQKFFSKVVRDSNGSNTSSEPIEIPPPRPKRKPMHPYPRKLVIPPNKEISTLEQPLRSASPNLSVSERENQSPTSVLSAVGSEAVGSPDLDSPNNSLSPVSSAADVQLGGLVLPEPNQSTDRSASPSPALMTVGSDSDQQLPVKIELFPKENACTKEVTSEEGSPRQLKLFGRTVLVTDSHRPSCPSLGTSKPIPPADMHEEKVVEPLPMNSEPVKSMLGNNECVWSHLPHVPNGALYFMQCQRKSLNLLENSSAAPIPWWTVCGGFPLPFMPFPKADPSRGASGDSALGEVHDKEVRKEGSWTGSNTGSMHDGENGDRCSEAETQSSPFFLRNENQERRMIFQFRPSEKSAFSVLRTSPEKCVKGFVPYKRCMAERETQSSTITGQEGDEKRIRLCL</sequence>
<dbReference type="GO" id="GO:0005634">
    <property type="term" value="C:nucleus"/>
    <property type="evidence" value="ECO:0007669"/>
    <property type="project" value="UniProtKB-SubCell"/>
</dbReference>
<dbReference type="PROSITE" id="PS50090">
    <property type="entry name" value="MYB_LIKE"/>
    <property type="match status" value="1"/>
</dbReference>
<evidence type="ECO:0000259" key="9">
    <source>
        <dbReference type="PROSITE" id="PS51294"/>
    </source>
</evidence>
<evidence type="ECO:0000256" key="3">
    <source>
        <dbReference type="ARBA" id="ARBA00023125"/>
    </source>
</evidence>
<evidence type="ECO:0000313" key="10">
    <source>
        <dbReference type="EMBL" id="KAG6660028.1"/>
    </source>
</evidence>
<dbReference type="InterPro" id="IPR006447">
    <property type="entry name" value="Myb_dom_plants"/>
</dbReference>
<evidence type="ECO:0000259" key="7">
    <source>
        <dbReference type="PROSITE" id="PS50090"/>
    </source>
</evidence>
<dbReference type="Proteomes" id="UP000811609">
    <property type="component" value="Chromosome 3"/>
</dbReference>
<feature type="compositionally biased region" description="Basic and acidic residues" evidence="6">
    <location>
        <begin position="391"/>
        <end position="401"/>
    </location>
</feature>
<keyword evidence="11" id="KW-1185">Reference proteome</keyword>
<dbReference type="PANTHER" id="PTHR12802:SF155">
    <property type="entry name" value="DEUBIQUITINASE MYSM1"/>
    <property type="match status" value="1"/>
</dbReference>
<dbReference type="InterPro" id="IPR017930">
    <property type="entry name" value="Myb_dom"/>
</dbReference>
<evidence type="ECO:0000256" key="4">
    <source>
        <dbReference type="ARBA" id="ARBA00023163"/>
    </source>
</evidence>
<feature type="compositionally biased region" description="Polar residues" evidence="6">
    <location>
        <begin position="148"/>
        <end position="177"/>
    </location>
</feature>
<feature type="compositionally biased region" description="Basic and acidic residues" evidence="6">
    <location>
        <begin position="412"/>
        <end position="422"/>
    </location>
</feature>
<feature type="domain" description="Myb-like" evidence="7">
    <location>
        <begin position="55"/>
        <end position="105"/>
    </location>
</feature>
<evidence type="ECO:0000256" key="2">
    <source>
        <dbReference type="ARBA" id="ARBA00023015"/>
    </source>
</evidence>
<feature type="region of interest" description="Disordered" evidence="6">
    <location>
        <begin position="108"/>
        <end position="238"/>
    </location>
</feature>
<keyword evidence="2" id="KW-0805">Transcription regulation</keyword>
<feature type="compositionally biased region" description="Polar residues" evidence="6">
    <location>
        <begin position="216"/>
        <end position="226"/>
    </location>
</feature>
<feature type="region of interest" description="Disordered" evidence="6">
    <location>
        <begin position="379"/>
        <end position="431"/>
    </location>
</feature>
<dbReference type="GO" id="GO:0003677">
    <property type="term" value="F:DNA binding"/>
    <property type="evidence" value="ECO:0007669"/>
    <property type="project" value="UniProtKB-KW"/>
</dbReference>
<feature type="domain" description="HTH myb-type" evidence="9">
    <location>
        <begin position="55"/>
        <end position="109"/>
    </location>
</feature>
<evidence type="ECO:0000259" key="8">
    <source>
        <dbReference type="PROSITE" id="PS51293"/>
    </source>
</evidence>
<evidence type="ECO:0000313" key="11">
    <source>
        <dbReference type="Proteomes" id="UP000811609"/>
    </source>
</evidence>
<protein>
    <submittedName>
        <fullName evidence="10">Uncharacterized protein</fullName>
    </submittedName>
</protein>
<keyword evidence="5" id="KW-0539">Nucleus</keyword>
<feature type="compositionally biased region" description="Basic residues" evidence="6">
    <location>
        <begin position="128"/>
        <end position="138"/>
    </location>
</feature>
<proteinExistence type="predicted"/>
<dbReference type="PROSITE" id="PS51293">
    <property type="entry name" value="SANT"/>
    <property type="match status" value="1"/>
</dbReference>
<keyword evidence="3" id="KW-0238">DNA-binding</keyword>
<feature type="domain" description="SANT" evidence="8">
    <location>
        <begin position="58"/>
        <end position="109"/>
    </location>
</feature>
<accession>A0A8T1QY38</accession>
<dbReference type="InterPro" id="IPR001005">
    <property type="entry name" value="SANT/Myb"/>
</dbReference>
<comment type="subcellular location">
    <subcellularLocation>
        <location evidence="1">Nucleus</location>
    </subcellularLocation>
</comment>
<evidence type="ECO:0000256" key="5">
    <source>
        <dbReference type="ARBA" id="ARBA00023242"/>
    </source>
</evidence>
<dbReference type="SMART" id="SM00717">
    <property type="entry name" value="SANT"/>
    <property type="match status" value="1"/>
</dbReference>
<dbReference type="InterPro" id="IPR017884">
    <property type="entry name" value="SANT_dom"/>
</dbReference>
<dbReference type="Pfam" id="PF00249">
    <property type="entry name" value="Myb_DNA-binding"/>
    <property type="match status" value="1"/>
</dbReference>
<dbReference type="AlphaFoldDB" id="A0A8T1QY38"/>
<dbReference type="PROSITE" id="PS51294">
    <property type="entry name" value="HTH_MYB"/>
    <property type="match status" value="1"/>
</dbReference>
<feature type="region of interest" description="Disordered" evidence="6">
    <location>
        <begin position="1"/>
        <end position="28"/>
    </location>
</feature>
<evidence type="ECO:0000256" key="1">
    <source>
        <dbReference type="ARBA" id="ARBA00004123"/>
    </source>
</evidence>
<comment type="caution">
    <text evidence="10">The sequence shown here is derived from an EMBL/GenBank/DDBJ whole genome shotgun (WGS) entry which is preliminary data.</text>
</comment>
<dbReference type="NCBIfam" id="TIGR01557">
    <property type="entry name" value="myb_SHAQKYF"/>
    <property type="match status" value="1"/>
</dbReference>
<organism evidence="10 11">
    <name type="scientific">Carya illinoinensis</name>
    <name type="common">Pecan</name>
    <dbReference type="NCBI Taxonomy" id="32201"/>
    <lineage>
        <taxon>Eukaryota</taxon>
        <taxon>Viridiplantae</taxon>
        <taxon>Streptophyta</taxon>
        <taxon>Embryophyta</taxon>
        <taxon>Tracheophyta</taxon>
        <taxon>Spermatophyta</taxon>
        <taxon>Magnoliopsida</taxon>
        <taxon>eudicotyledons</taxon>
        <taxon>Gunneridae</taxon>
        <taxon>Pentapetalae</taxon>
        <taxon>rosids</taxon>
        <taxon>fabids</taxon>
        <taxon>Fagales</taxon>
        <taxon>Juglandaceae</taxon>
        <taxon>Carya</taxon>
    </lineage>
</organism>
<dbReference type="GO" id="GO:0010468">
    <property type="term" value="P:regulation of gene expression"/>
    <property type="evidence" value="ECO:0007669"/>
    <property type="project" value="UniProtKB-ARBA"/>
</dbReference>